<dbReference type="Pfam" id="PF14412">
    <property type="entry name" value="AHH"/>
    <property type="match status" value="1"/>
</dbReference>
<dbReference type="EMBL" id="CP019650">
    <property type="protein sequence ID" value="AQQ66753.1"/>
    <property type="molecule type" value="Genomic_DNA"/>
</dbReference>
<evidence type="ECO:0000313" key="2">
    <source>
        <dbReference type="Proteomes" id="UP000188219"/>
    </source>
</evidence>
<dbReference type="AlphaFoldDB" id="A0A1Q2M210"/>
<accession>A0A1Q2M210</accession>
<dbReference type="InterPro" id="IPR032871">
    <property type="entry name" value="AHH_dom_containing"/>
</dbReference>
<proteinExistence type="predicted"/>
<gene>
    <name evidence="1" type="ORF">Mag101_03190</name>
</gene>
<dbReference type="OrthoDB" id="5889044at2"/>
<name>A0A1Q2M210_9GAMM</name>
<dbReference type="STRING" id="260552.Mag101_03190"/>
<keyword evidence="2" id="KW-1185">Reference proteome</keyword>
<dbReference type="RefSeq" id="WP_077400680.1">
    <property type="nucleotide sequence ID" value="NZ_CP019650.1"/>
</dbReference>
<reference evidence="1" key="1">
    <citation type="submission" date="2017-02" db="EMBL/GenBank/DDBJ databases">
        <title>Genome of Microbulbifer agarilyticus GP101.</title>
        <authorList>
            <person name="Jung J."/>
            <person name="Bae S.S."/>
            <person name="Baek K."/>
        </authorList>
    </citation>
    <scope>NUCLEOTIDE SEQUENCE [LARGE SCALE GENOMIC DNA]</scope>
    <source>
        <strain evidence="1">GP101</strain>
    </source>
</reference>
<sequence length="244" mass="28895">MTQIVKGKRVSTEVWELSPLDLSIDLYEKRCKDYFYRIKKQPGETPEQRQSRLDELKKTKKLLDLEASRIQAMISVEEQIKLREYQDEFRNKSEAERVNLCRKEEHHPTTTLENNLRRAGRPQPSRRCSAHHIVEGVGKLKTSDTKRARMRIFTHNIRINDPDNGIWMPMTDKDMGHWGMRKCVPHARIHTENYERWVWKSIQPLHDEQSIRFRLGLIRTALHEGRQPLNCTTDACNKKFGLKP</sequence>
<protein>
    <submittedName>
        <fullName evidence="1">Uncharacterized protein</fullName>
    </submittedName>
</protein>
<evidence type="ECO:0000313" key="1">
    <source>
        <dbReference type="EMBL" id="AQQ66753.1"/>
    </source>
</evidence>
<dbReference type="Proteomes" id="UP000188219">
    <property type="component" value="Chromosome"/>
</dbReference>
<organism evidence="1 2">
    <name type="scientific">Microbulbifer agarilyticus</name>
    <dbReference type="NCBI Taxonomy" id="260552"/>
    <lineage>
        <taxon>Bacteria</taxon>
        <taxon>Pseudomonadati</taxon>
        <taxon>Pseudomonadota</taxon>
        <taxon>Gammaproteobacteria</taxon>
        <taxon>Cellvibrionales</taxon>
        <taxon>Microbulbiferaceae</taxon>
        <taxon>Microbulbifer</taxon>
    </lineage>
</organism>
<dbReference type="KEGG" id="maga:Mag101_03190"/>